<feature type="domain" description="RING-type" evidence="7">
    <location>
        <begin position="487"/>
        <end position="527"/>
    </location>
</feature>
<evidence type="ECO:0000256" key="3">
    <source>
        <dbReference type="ARBA" id="ARBA00022833"/>
    </source>
</evidence>
<keyword evidence="2 4" id="KW-0863">Zinc-finger</keyword>
<feature type="compositionally biased region" description="Polar residues" evidence="6">
    <location>
        <begin position="162"/>
        <end position="173"/>
    </location>
</feature>
<evidence type="ECO:0000259" key="7">
    <source>
        <dbReference type="PROSITE" id="PS50089"/>
    </source>
</evidence>
<sequence length="807" mass="92793">MSISLVILRFEIASDYPLIPDLHYTDKFDPLVTKYEDTERQSKDLEHSELVHSLQKPELTDISLPFQVTDEKSIKPESVFQKPETTDRKEKKIGEPVETFMKKRESKKNKKSRGGTRDKPEKQAQEIDAKRKEKSEYCTTKSSDGNDKTKETPESPKEKNMVSYSEIVTSSIKQSEKEARKLDIPENKDLDNKFSLGENDEPVSENSTTSVTRITVVTDNLNAEETFSCINESQKELSPVSSEGGQNVTDKCSKNMCSQIQFYSGNHFVEVTKGILHLYKENQAGPSEEDDLNKAPSGVEPIDQQPIKALVTPRQSSRDETLARDSRSSSVNTMGEEHCEKADLQRRNEPLQLSSFISSMPIASLPLKYRRLHSFEKTPEEITVSSNLHEDSPVDLSLTTGNGNTADFSDIEHIRIIRDAKPNLYMVLLKFRTQKMADEFYKSYNGVRFNTIEPELCHLVYVAKVETVKESEEICMPLSGLTELPTCPVCLERMDESVEGILTILCNHSFHGTCLSKWGDTSCPVCRYCQTPEPVPDNHCFGCGSQESLWICLICGHVGCGRYVDGHAFKHYVETEHTYAMQLGNNRVWDYTGDNYVHRLVQSKGDGKPVELESNRLSLEQEEKLDSVQLEYTYLLTSQLEAQRHFFEDRIARVEKEMFRQLEELKEKTKQAVEERKELEEKLARVSKEKQTHERKVSQLTGKLNKLSSELKEEKEMNKCLRQYQQQWQDKLKDTEHHLMELKENKEKEITDLKDQVRDLMFYLEAQEKLQHVSETTRQEIEEGQIVVGATGQSHSSNSRHRRRRLR</sequence>
<gene>
    <name evidence="10" type="primary">LOC106464463</name>
</gene>
<dbReference type="InterPro" id="IPR013083">
    <property type="entry name" value="Znf_RING/FYVE/PHD"/>
</dbReference>
<feature type="compositionally biased region" description="Basic residues" evidence="6">
    <location>
        <begin position="104"/>
        <end position="114"/>
    </location>
</feature>
<keyword evidence="5" id="KW-0175">Coiled coil</keyword>
<evidence type="ECO:0000256" key="4">
    <source>
        <dbReference type="PROSITE-ProRule" id="PRU00502"/>
    </source>
</evidence>
<feature type="compositionally biased region" description="Basic and acidic residues" evidence="6">
    <location>
        <begin position="144"/>
        <end position="160"/>
    </location>
</feature>
<dbReference type="InterPro" id="IPR047243">
    <property type="entry name" value="RING-H2_BRAP2"/>
</dbReference>
<feature type="compositionally biased region" description="Basic and acidic residues" evidence="6">
    <location>
        <begin position="115"/>
        <end position="136"/>
    </location>
</feature>
<keyword evidence="3" id="KW-0862">Zinc</keyword>
<feature type="region of interest" description="Disordered" evidence="6">
    <location>
        <begin position="284"/>
        <end position="345"/>
    </location>
</feature>
<feature type="coiled-coil region" evidence="5">
    <location>
        <begin position="637"/>
        <end position="759"/>
    </location>
</feature>
<dbReference type="CDD" id="cd16457">
    <property type="entry name" value="RING-H2_BRAP2"/>
    <property type="match status" value="1"/>
</dbReference>
<dbReference type="PROSITE" id="PS50271">
    <property type="entry name" value="ZF_UBP"/>
    <property type="match status" value="1"/>
</dbReference>
<dbReference type="PANTHER" id="PTHR24007:SF7">
    <property type="entry name" value="BRCA1-ASSOCIATED PROTEIN"/>
    <property type="match status" value="1"/>
</dbReference>
<dbReference type="SUPFAM" id="SSF57850">
    <property type="entry name" value="RING/U-box"/>
    <property type="match status" value="2"/>
</dbReference>
<dbReference type="GeneID" id="106464463"/>
<evidence type="ECO:0000256" key="1">
    <source>
        <dbReference type="ARBA" id="ARBA00022723"/>
    </source>
</evidence>
<dbReference type="Gene3D" id="3.30.40.10">
    <property type="entry name" value="Zinc/RING finger domain, C3HC4 (zinc finger)"/>
    <property type="match status" value="2"/>
</dbReference>
<keyword evidence="9" id="KW-1185">Reference proteome</keyword>
<evidence type="ECO:0000259" key="8">
    <source>
        <dbReference type="PROSITE" id="PS50271"/>
    </source>
</evidence>
<protein>
    <submittedName>
        <fullName evidence="10">BRCA1-associated protein-like</fullName>
    </submittedName>
</protein>
<evidence type="ECO:0000256" key="2">
    <source>
        <dbReference type="ARBA" id="ARBA00022771"/>
    </source>
</evidence>
<proteinExistence type="predicted"/>
<dbReference type="Pfam" id="PF07576">
    <property type="entry name" value="BRAP2"/>
    <property type="match status" value="1"/>
</dbReference>
<dbReference type="InterPro" id="IPR011422">
    <property type="entry name" value="BRAP2/ETP1_RRM"/>
</dbReference>
<dbReference type="InterPro" id="IPR001607">
    <property type="entry name" value="Znf_UBP"/>
</dbReference>
<dbReference type="SMART" id="SM00184">
    <property type="entry name" value="RING"/>
    <property type="match status" value="1"/>
</dbReference>
<organism evidence="9 10">
    <name type="scientific">Limulus polyphemus</name>
    <name type="common">Atlantic horseshoe crab</name>
    <dbReference type="NCBI Taxonomy" id="6850"/>
    <lineage>
        <taxon>Eukaryota</taxon>
        <taxon>Metazoa</taxon>
        <taxon>Ecdysozoa</taxon>
        <taxon>Arthropoda</taxon>
        <taxon>Chelicerata</taxon>
        <taxon>Merostomata</taxon>
        <taxon>Xiphosura</taxon>
        <taxon>Limulidae</taxon>
        <taxon>Limulus</taxon>
    </lineage>
</organism>
<accession>A0ABM1BDZ1</accession>
<feature type="compositionally biased region" description="Basic and acidic residues" evidence="6">
    <location>
        <begin position="174"/>
        <end position="192"/>
    </location>
</feature>
<dbReference type="Proteomes" id="UP000694941">
    <property type="component" value="Unplaced"/>
</dbReference>
<dbReference type="InterPro" id="IPR001841">
    <property type="entry name" value="Znf_RING"/>
</dbReference>
<keyword evidence="1" id="KW-0479">Metal-binding</keyword>
<dbReference type="PROSITE" id="PS50089">
    <property type="entry name" value="ZF_RING_2"/>
    <property type="match status" value="1"/>
</dbReference>
<dbReference type="SMART" id="SM00290">
    <property type="entry name" value="ZnF_UBP"/>
    <property type="match status" value="1"/>
</dbReference>
<dbReference type="RefSeq" id="XP_013780063.1">
    <property type="nucleotide sequence ID" value="XM_013924609.2"/>
</dbReference>
<feature type="domain" description="UBP-type" evidence="8">
    <location>
        <begin position="524"/>
        <end position="616"/>
    </location>
</feature>
<feature type="compositionally biased region" description="Basic and acidic residues" evidence="6">
    <location>
        <begin position="316"/>
        <end position="327"/>
    </location>
</feature>
<dbReference type="PANTHER" id="PTHR24007">
    <property type="entry name" value="BRCA1-ASSOCIATED PROTEIN"/>
    <property type="match status" value="1"/>
</dbReference>
<feature type="compositionally biased region" description="Basic and acidic residues" evidence="6">
    <location>
        <begin position="84"/>
        <end position="103"/>
    </location>
</feature>
<feature type="region of interest" description="Disordered" evidence="6">
    <location>
        <begin position="74"/>
        <end position="210"/>
    </location>
</feature>
<reference evidence="10" key="1">
    <citation type="submission" date="2025-08" db="UniProtKB">
        <authorList>
            <consortium name="RefSeq"/>
        </authorList>
    </citation>
    <scope>IDENTIFICATION</scope>
    <source>
        <tissue evidence="10">Muscle</tissue>
    </source>
</reference>
<evidence type="ECO:0000256" key="5">
    <source>
        <dbReference type="SAM" id="Coils"/>
    </source>
</evidence>
<evidence type="ECO:0000313" key="10">
    <source>
        <dbReference type="RefSeq" id="XP_013780063.1"/>
    </source>
</evidence>
<evidence type="ECO:0000256" key="6">
    <source>
        <dbReference type="SAM" id="MobiDB-lite"/>
    </source>
</evidence>
<name>A0ABM1BDZ1_LIMPO</name>
<dbReference type="Pfam" id="PF13639">
    <property type="entry name" value="zf-RING_2"/>
    <property type="match status" value="1"/>
</dbReference>
<feature type="compositionally biased region" description="Basic and acidic residues" evidence="6">
    <location>
        <begin position="335"/>
        <end position="345"/>
    </location>
</feature>
<evidence type="ECO:0000313" key="9">
    <source>
        <dbReference type="Proteomes" id="UP000694941"/>
    </source>
</evidence>
<dbReference type="Pfam" id="PF02148">
    <property type="entry name" value="zf-UBP"/>
    <property type="match status" value="1"/>
</dbReference>